<dbReference type="Proteomes" id="UP000054018">
    <property type="component" value="Unassembled WGS sequence"/>
</dbReference>
<protein>
    <submittedName>
        <fullName evidence="1">Uncharacterized protein</fullName>
    </submittedName>
</protein>
<dbReference type="EMBL" id="KN833899">
    <property type="protein sequence ID" value="KIK15245.1"/>
    <property type="molecule type" value="Genomic_DNA"/>
</dbReference>
<dbReference type="HOGENOM" id="CLU_2782892_0_0_1"/>
<evidence type="ECO:0000313" key="2">
    <source>
        <dbReference type="Proteomes" id="UP000054018"/>
    </source>
</evidence>
<organism evidence="1 2">
    <name type="scientific">Pisolithus microcarpus 441</name>
    <dbReference type="NCBI Taxonomy" id="765257"/>
    <lineage>
        <taxon>Eukaryota</taxon>
        <taxon>Fungi</taxon>
        <taxon>Dikarya</taxon>
        <taxon>Basidiomycota</taxon>
        <taxon>Agaricomycotina</taxon>
        <taxon>Agaricomycetes</taxon>
        <taxon>Agaricomycetidae</taxon>
        <taxon>Boletales</taxon>
        <taxon>Sclerodermatineae</taxon>
        <taxon>Pisolithaceae</taxon>
        <taxon>Pisolithus</taxon>
    </lineage>
</organism>
<reference evidence="1 2" key="1">
    <citation type="submission" date="2014-04" db="EMBL/GenBank/DDBJ databases">
        <authorList>
            <consortium name="DOE Joint Genome Institute"/>
            <person name="Kuo A."/>
            <person name="Kohler A."/>
            <person name="Costa M.D."/>
            <person name="Nagy L.G."/>
            <person name="Floudas D."/>
            <person name="Copeland A."/>
            <person name="Barry K.W."/>
            <person name="Cichocki N."/>
            <person name="Veneault-Fourrey C."/>
            <person name="LaButti K."/>
            <person name="Lindquist E.A."/>
            <person name="Lipzen A."/>
            <person name="Lundell T."/>
            <person name="Morin E."/>
            <person name="Murat C."/>
            <person name="Sun H."/>
            <person name="Tunlid A."/>
            <person name="Henrissat B."/>
            <person name="Grigoriev I.V."/>
            <person name="Hibbett D.S."/>
            <person name="Martin F."/>
            <person name="Nordberg H.P."/>
            <person name="Cantor M.N."/>
            <person name="Hua S.X."/>
        </authorList>
    </citation>
    <scope>NUCLEOTIDE SEQUENCE [LARGE SCALE GENOMIC DNA]</scope>
    <source>
        <strain evidence="1 2">441</strain>
    </source>
</reference>
<name>A0A0C9XSE3_9AGAM</name>
<accession>A0A0C9XSE3</accession>
<feature type="non-terminal residue" evidence="1">
    <location>
        <position position="1"/>
    </location>
</feature>
<keyword evidence="2" id="KW-1185">Reference proteome</keyword>
<sequence>THIGTPHGNIDYPLLMTARPDLQMNTRCPREQLIWQERGLFNKLTSRPASVGMGLRGMSNTLSTVPKWF</sequence>
<dbReference type="AlphaFoldDB" id="A0A0C9XSE3"/>
<proteinExistence type="predicted"/>
<reference evidence="2" key="2">
    <citation type="submission" date="2015-01" db="EMBL/GenBank/DDBJ databases">
        <title>Evolutionary Origins and Diversification of the Mycorrhizal Mutualists.</title>
        <authorList>
            <consortium name="DOE Joint Genome Institute"/>
            <consortium name="Mycorrhizal Genomics Consortium"/>
            <person name="Kohler A."/>
            <person name="Kuo A."/>
            <person name="Nagy L.G."/>
            <person name="Floudas D."/>
            <person name="Copeland A."/>
            <person name="Barry K.W."/>
            <person name="Cichocki N."/>
            <person name="Veneault-Fourrey C."/>
            <person name="LaButti K."/>
            <person name="Lindquist E.A."/>
            <person name="Lipzen A."/>
            <person name="Lundell T."/>
            <person name="Morin E."/>
            <person name="Murat C."/>
            <person name="Riley R."/>
            <person name="Ohm R."/>
            <person name="Sun H."/>
            <person name="Tunlid A."/>
            <person name="Henrissat B."/>
            <person name="Grigoriev I.V."/>
            <person name="Hibbett D.S."/>
            <person name="Martin F."/>
        </authorList>
    </citation>
    <scope>NUCLEOTIDE SEQUENCE [LARGE SCALE GENOMIC DNA]</scope>
    <source>
        <strain evidence="2">441</strain>
    </source>
</reference>
<gene>
    <name evidence="1" type="ORF">PISMIDRAFT_687427</name>
</gene>
<evidence type="ECO:0000313" key="1">
    <source>
        <dbReference type="EMBL" id="KIK15245.1"/>
    </source>
</evidence>